<reference evidence="1 2" key="1">
    <citation type="journal article" date="2019" name="Sci. Rep.">
        <title>Orb-weaving spider Araneus ventricosus genome elucidates the spidroin gene catalogue.</title>
        <authorList>
            <person name="Kono N."/>
            <person name="Nakamura H."/>
            <person name="Ohtoshi R."/>
            <person name="Moran D.A.P."/>
            <person name="Shinohara A."/>
            <person name="Yoshida Y."/>
            <person name="Fujiwara M."/>
            <person name="Mori M."/>
            <person name="Tomita M."/>
            <person name="Arakawa K."/>
        </authorList>
    </citation>
    <scope>NUCLEOTIDE SEQUENCE [LARGE SCALE GENOMIC DNA]</scope>
</reference>
<keyword evidence="2" id="KW-1185">Reference proteome</keyword>
<proteinExistence type="predicted"/>
<name>A0A4Y2U4A1_ARAVE</name>
<protein>
    <submittedName>
        <fullName evidence="1">Uncharacterized protein</fullName>
    </submittedName>
</protein>
<dbReference type="EMBL" id="BGPR01033044">
    <property type="protein sequence ID" value="GBO06824.1"/>
    <property type="molecule type" value="Genomic_DNA"/>
</dbReference>
<comment type="caution">
    <text evidence="1">The sequence shown here is derived from an EMBL/GenBank/DDBJ whole genome shotgun (WGS) entry which is preliminary data.</text>
</comment>
<sequence length="100" mass="10733">MYCFKATGGLFWDEPHISEPRSDDWGNISVDNLLSKLPHHNTGEFGVILSLVSYADPTVSTASTGNPPPSVPAFKTDALADYPRLSPTHSLPFPLCGSSS</sequence>
<dbReference type="Proteomes" id="UP000499080">
    <property type="component" value="Unassembled WGS sequence"/>
</dbReference>
<evidence type="ECO:0000313" key="2">
    <source>
        <dbReference type="Proteomes" id="UP000499080"/>
    </source>
</evidence>
<gene>
    <name evidence="1" type="ORF">AVEN_86025_1</name>
</gene>
<accession>A0A4Y2U4A1</accession>
<evidence type="ECO:0000313" key="1">
    <source>
        <dbReference type="EMBL" id="GBO06824.1"/>
    </source>
</evidence>
<dbReference type="AlphaFoldDB" id="A0A4Y2U4A1"/>
<organism evidence="1 2">
    <name type="scientific">Araneus ventricosus</name>
    <name type="common">Orbweaver spider</name>
    <name type="synonym">Epeira ventricosa</name>
    <dbReference type="NCBI Taxonomy" id="182803"/>
    <lineage>
        <taxon>Eukaryota</taxon>
        <taxon>Metazoa</taxon>
        <taxon>Ecdysozoa</taxon>
        <taxon>Arthropoda</taxon>
        <taxon>Chelicerata</taxon>
        <taxon>Arachnida</taxon>
        <taxon>Araneae</taxon>
        <taxon>Araneomorphae</taxon>
        <taxon>Entelegynae</taxon>
        <taxon>Araneoidea</taxon>
        <taxon>Araneidae</taxon>
        <taxon>Araneus</taxon>
    </lineage>
</organism>